<reference evidence="2 3" key="1">
    <citation type="submission" date="2019-08" db="EMBL/GenBank/DDBJ databases">
        <title>Actinomadura sp. nov. CYP1-5 isolated from mountain soil.</title>
        <authorList>
            <person name="Songsumanus A."/>
            <person name="Kuncharoen N."/>
            <person name="Kudo T."/>
            <person name="Yuki M."/>
            <person name="Igarashi Y."/>
            <person name="Tanasupawat S."/>
        </authorList>
    </citation>
    <scope>NUCLEOTIDE SEQUENCE [LARGE SCALE GENOMIC DNA]</scope>
    <source>
        <strain evidence="2 3">JCM 14158</strain>
    </source>
</reference>
<organism evidence="2 3">
    <name type="scientific">Actinomadura chibensis</name>
    <dbReference type="NCBI Taxonomy" id="392828"/>
    <lineage>
        <taxon>Bacteria</taxon>
        <taxon>Bacillati</taxon>
        <taxon>Actinomycetota</taxon>
        <taxon>Actinomycetes</taxon>
        <taxon>Streptosporangiales</taxon>
        <taxon>Thermomonosporaceae</taxon>
        <taxon>Actinomadura</taxon>
    </lineage>
</organism>
<name>A0A5D0NA93_9ACTN</name>
<dbReference type="Pfam" id="PF13193">
    <property type="entry name" value="AMP-binding_C"/>
    <property type="match status" value="1"/>
</dbReference>
<evidence type="ECO:0000259" key="1">
    <source>
        <dbReference type="Pfam" id="PF13193"/>
    </source>
</evidence>
<evidence type="ECO:0000313" key="2">
    <source>
        <dbReference type="EMBL" id="TYB41256.1"/>
    </source>
</evidence>
<dbReference type="InterPro" id="IPR045851">
    <property type="entry name" value="AMP-bd_C_sf"/>
</dbReference>
<dbReference type="EMBL" id="VSFG01000011">
    <property type="protein sequence ID" value="TYB41256.1"/>
    <property type="molecule type" value="Genomic_DNA"/>
</dbReference>
<dbReference type="Gene3D" id="3.30.300.30">
    <property type="match status" value="1"/>
</dbReference>
<dbReference type="AlphaFoldDB" id="A0A5D0NA93"/>
<dbReference type="SUPFAM" id="SSF56801">
    <property type="entry name" value="Acetyl-CoA synthetase-like"/>
    <property type="match status" value="1"/>
</dbReference>
<evidence type="ECO:0000313" key="3">
    <source>
        <dbReference type="Proteomes" id="UP000323380"/>
    </source>
</evidence>
<dbReference type="GO" id="GO:0016874">
    <property type="term" value="F:ligase activity"/>
    <property type="evidence" value="ECO:0007669"/>
    <property type="project" value="UniProtKB-KW"/>
</dbReference>
<dbReference type="Proteomes" id="UP000323380">
    <property type="component" value="Unassembled WGS sequence"/>
</dbReference>
<gene>
    <name evidence="2" type="ORF">FXF69_36775</name>
</gene>
<protein>
    <submittedName>
        <fullName evidence="2">Long-chain fatty acid--CoA ligase</fullName>
    </submittedName>
</protein>
<comment type="caution">
    <text evidence="2">The sequence shown here is derived from an EMBL/GenBank/DDBJ whole genome shotgun (WGS) entry which is preliminary data.</text>
</comment>
<dbReference type="InterPro" id="IPR025110">
    <property type="entry name" value="AMP-bd_C"/>
</dbReference>
<proteinExistence type="predicted"/>
<keyword evidence="2" id="KW-0436">Ligase</keyword>
<keyword evidence="3" id="KW-1185">Reference proteome</keyword>
<feature type="domain" description="AMP-binding enzyme C-terminal" evidence="1">
    <location>
        <begin position="14"/>
        <end position="48"/>
    </location>
</feature>
<accession>A0A5D0NA93</accession>
<sequence>MLIAGGDSLSGIDVEHALGHHPSVERYAVVAVPDAFYTQVPVAFVVPRD</sequence>